<dbReference type="Proteomes" id="UP001596303">
    <property type="component" value="Unassembled WGS sequence"/>
</dbReference>
<dbReference type="RefSeq" id="WP_377379903.1">
    <property type="nucleotide sequence ID" value="NZ_JBHSSW010000023.1"/>
</dbReference>
<name>A0ABW1SD07_9PROT</name>
<evidence type="ECO:0000313" key="2">
    <source>
        <dbReference type="Proteomes" id="UP001596303"/>
    </source>
</evidence>
<gene>
    <name evidence="1" type="ORF">ACFQDM_13610</name>
</gene>
<proteinExistence type="predicted"/>
<organism evidence="1 2">
    <name type="scientific">Ponticaulis profundi</name>
    <dbReference type="NCBI Taxonomy" id="2665222"/>
    <lineage>
        <taxon>Bacteria</taxon>
        <taxon>Pseudomonadati</taxon>
        <taxon>Pseudomonadota</taxon>
        <taxon>Alphaproteobacteria</taxon>
        <taxon>Hyphomonadales</taxon>
        <taxon>Hyphomonadaceae</taxon>
        <taxon>Ponticaulis</taxon>
    </lineage>
</organism>
<sequence length="180" mass="19508">MQDNLFLGPDADVRFTLQNLRAHEASGAIGADRTHILNGISFGYSANGRIKGKYRSTPSNMLALSLTCGSRSAPAWQCLTITLGPMDLGAAAAVGLVVRSTAPQSTLSRFTLRSGRGGDFVDQPFRKSLVSFASPSTHLDVIEIDTAPDLPRQAEWRDLILFFTPGPLEIELLDLRFFAV</sequence>
<evidence type="ECO:0000313" key="1">
    <source>
        <dbReference type="EMBL" id="MFC6199116.1"/>
    </source>
</evidence>
<accession>A0ABW1SD07</accession>
<keyword evidence="2" id="KW-1185">Reference proteome</keyword>
<reference evidence="2" key="1">
    <citation type="journal article" date="2019" name="Int. J. Syst. Evol. Microbiol.">
        <title>The Global Catalogue of Microorganisms (GCM) 10K type strain sequencing project: providing services to taxonomists for standard genome sequencing and annotation.</title>
        <authorList>
            <consortium name="The Broad Institute Genomics Platform"/>
            <consortium name="The Broad Institute Genome Sequencing Center for Infectious Disease"/>
            <person name="Wu L."/>
            <person name="Ma J."/>
        </authorList>
    </citation>
    <scope>NUCLEOTIDE SEQUENCE [LARGE SCALE GENOMIC DNA]</scope>
    <source>
        <strain evidence="2">CGMCC-1.15741</strain>
    </source>
</reference>
<dbReference type="EMBL" id="JBHSSW010000023">
    <property type="protein sequence ID" value="MFC6199116.1"/>
    <property type="molecule type" value="Genomic_DNA"/>
</dbReference>
<protein>
    <submittedName>
        <fullName evidence="1">Uncharacterized protein</fullName>
    </submittedName>
</protein>
<comment type="caution">
    <text evidence="1">The sequence shown here is derived from an EMBL/GenBank/DDBJ whole genome shotgun (WGS) entry which is preliminary data.</text>
</comment>